<sequence>MVLSYLSFLSTLVPLLLYYHPYPSSRLSILVPSGYLPNGRLLDLVRPFLGLVRPHSVVVIVILRFNSSYAKPVLGQNHGPFPYPFSLTSHPLLLSIPPELPGVDYTLHILFHEELILSWGLEDFTSTSSSLHLHELAHGLVPLVDQFF</sequence>
<evidence type="ECO:0000313" key="2">
    <source>
        <dbReference type="EMBL" id="JAT52462.1"/>
    </source>
</evidence>
<gene>
    <name evidence="2" type="ORF">g.89316</name>
    <name evidence="1" type="ORF">g.89317</name>
</gene>
<evidence type="ECO:0000313" key="1">
    <source>
        <dbReference type="EMBL" id="JAT45217.1"/>
    </source>
</evidence>
<accession>A0A1D1XS63</accession>
<name>A0A1D1XS63_9ARAE</name>
<proteinExistence type="predicted"/>
<dbReference type="EMBL" id="GDJX01022719">
    <property type="protein sequence ID" value="JAT45217.1"/>
    <property type="molecule type" value="Transcribed_RNA"/>
</dbReference>
<protein>
    <submittedName>
        <fullName evidence="1">Uncharacterized protein</fullName>
    </submittedName>
</protein>
<dbReference type="AlphaFoldDB" id="A0A1D1XS63"/>
<reference evidence="1" key="1">
    <citation type="submission" date="2015-07" db="EMBL/GenBank/DDBJ databases">
        <title>Transcriptome Assembly of Anthurium amnicola.</title>
        <authorList>
            <person name="Suzuki J."/>
        </authorList>
    </citation>
    <scope>NUCLEOTIDE SEQUENCE</scope>
</reference>
<dbReference type="EMBL" id="GDJX01015474">
    <property type="protein sequence ID" value="JAT52462.1"/>
    <property type="molecule type" value="Transcribed_RNA"/>
</dbReference>
<organism evidence="1">
    <name type="scientific">Anthurium amnicola</name>
    <dbReference type="NCBI Taxonomy" id="1678845"/>
    <lineage>
        <taxon>Eukaryota</taxon>
        <taxon>Viridiplantae</taxon>
        <taxon>Streptophyta</taxon>
        <taxon>Embryophyta</taxon>
        <taxon>Tracheophyta</taxon>
        <taxon>Spermatophyta</taxon>
        <taxon>Magnoliopsida</taxon>
        <taxon>Liliopsida</taxon>
        <taxon>Araceae</taxon>
        <taxon>Pothoideae</taxon>
        <taxon>Potheae</taxon>
        <taxon>Anthurium</taxon>
    </lineage>
</organism>